<keyword evidence="3" id="KW-0479">Metal-binding</keyword>
<dbReference type="PANTHER" id="PTHR28110:SF1">
    <property type="entry name" value="TRANSMEMBRANE PROTEIN"/>
    <property type="match status" value="1"/>
</dbReference>
<dbReference type="InterPro" id="IPR036615">
    <property type="entry name" value="Mur_ligase_C_dom_sf"/>
</dbReference>
<gene>
    <name evidence="9" type="ORF">FHETE_8066</name>
</gene>
<dbReference type="SUPFAM" id="SSF53623">
    <property type="entry name" value="MurD-like peptide ligases, catalytic domain"/>
    <property type="match status" value="1"/>
</dbReference>
<keyword evidence="5" id="KW-0067">ATP-binding</keyword>
<proteinExistence type="inferred from homology"/>
<dbReference type="EMBL" id="JAAGWQ010000168">
    <property type="protein sequence ID" value="KAF5662176.1"/>
    <property type="molecule type" value="Genomic_DNA"/>
</dbReference>
<evidence type="ECO:0000256" key="8">
    <source>
        <dbReference type="SAM" id="MobiDB-lite"/>
    </source>
</evidence>
<feature type="compositionally biased region" description="Basic and acidic residues" evidence="8">
    <location>
        <begin position="665"/>
        <end position="675"/>
    </location>
</feature>
<keyword evidence="4" id="KW-0547">Nucleotide-binding</keyword>
<organism evidence="9 10">
    <name type="scientific">Fusarium heterosporum</name>
    <dbReference type="NCBI Taxonomy" id="42747"/>
    <lineage>
        <taxon>Eukaryota</taxon>
        <taxon>Fungi</taxon>
        <taxon>Dikarya</taxon>
        <taxon>Ascomycota</taxon>
        <taxon>Pezizomycotina</taxon>
        <taxon>Sordariomycetes</taxon>
        <taxon>Hypocreomycetidae</taxon>
        <taxon>Hypocreales</taxon>
        <taxon>Nectriaceae</taxon>
        <taxon>Fusarium</taxon>
        <taxon>Fusarium heterosporum species complex</taxon>
    </lineage>
</organism>
<dbReference type="InterPro" id="IPR055323">
    <property type="entry name" value="C57A10.07/YOR238W"/>
</dbReference>
<feature type="region of interest" description="Disordered" evidence="8">
    <location>
        <begin position="601"/>
        <end position="643"/>
    </location>
</feature>
<dbReference type="Gene3D" id="3.40.1190.10">
    <property type="entry name" value="Mur-like, catalytic domain"/>
    <property type="match status" value="1"/>
</dbReference>
<feature type="compositionally biased region" description="Basic and acidic residues" evidence="8">
    <location>
        <begin position="686"/>
        <end position="699"/>
    </location>
</feature>
<dbReference type="GO" id="GO:0005737">
    <property type="term" value="C:cytoplasm"/>
    <property type="evidence" value="ECO:0007669"/>
    <property type="project" value="TreeGrafter"/>
</dbReference>
<dbReference type="Gene3D" id="3.90.190.20">
    <property type="entry name" value="Mur ligase, C-terminal domain"/>
    <property type="match status" value="1"/>
</dbReference>
<evidence type="ECO:0000256" key="1">
    <source>
        <dbReference type="ARBA" id="ARBA00008276"/>
    </source>
</evidence>
<evidence type="ECO:0000256" key="5">
    <source>
        <dbReference type="ARBA" id="ARBA00022840"/>
    </source>
</evidence>
<dbReference type="GO" id="GO:0005524">
    <property type="term" value="F:ATP binding"/>
    <property type="evidence" value="ECO:0007669"/>
    <property type="project" value="UniProtKB-KW"/>
</dbReference>
<evidence type="ECO:0000313" key="10">
    <source>
        <dbReference type="Proteomes" id="UP000567885"/>
    </source>
</evidence>
<dbReference type="InterPro" id="IPR001645">
    <property type="entry name" value="Folylpolyglutamate_synth"/>
</dbReference>
<keyword evidence="10" id="KW-1185">Reference proteome</keyword>
<evidence type="ECO:0000313" key="9">
    <source>
        <dbReference type="EMBL" id="KAF5662176.1"/>
    </source>
</evidence>
<evidence type="ECO:0000256" key="3">
    <source>
        <dbReference type="ARBA" id="ARBA00022723"/>
    </source>
</evidence>
<dbReference type="SUPFAM" id="SSF53244">
    <property type="entry name" value="MurD-like peptide ligases, peptide-binding domain"/>
    <property type="match status" value="1"/>
</dbReference>
<dbReference type="NCBIfam" id="TIGR01499">
    <property type="entry name" value="folC"/>
    <property type="match status" value="1"/>
</dbReference>
<name>A0A8H5WJE8_FUSHE</name>
<feature type="region of interest" description="Disordered" evidence="8">
    <location>
        <begin position="665"/>
        <end position="718"/>
    </location>
</feature>
<feature type="coiled-coil region" evidence="7">
    <location>
        <begin position="557"/>
        <end position="584"/>
    </location>
</feature>
<keyword evidence="2" id="KW-0436">Ligase</keyword>
<dbReference type="Proteomes" id="UP000567885">
    <property type="component" value="Unassembled WGS sequence"/>
</dbReference>
<evidence type="ECO:0000256" key="2">
    <source>
        <dbReference type="ARBA" id="ARBA00022598"/>
    </source>
</evidence>
<keyword evidence="6" id="KW-0460">Magnesium</keyword>
<dbReference type="UniPathway" id="UPA00850"/>
<reference evidence="9 10" key="1">
    <citation type="submission" date="2020-05" db="EMBL/GenBank/DDBJ databases">
        <title>Identification and distribution of gene clusters putatively required for synthesis of sphingolipid metabolism inhibitors in phylogenetically diverse species of the filamentous fungus Fusarium.</title>
        <authorList>
            <person name="Kim H.-S."/>
            <person name="Busman M."/>
            <person name="Brown D.W."/>
            <person name="Divon H."/>
            <person name="Uhlig S."/>
            <person name="Proctor R.H."/>
        </authorList>
    </citation>
    <scope>NUCLEOTIDE SEQUENCE [LARGE SCALE GENOMIC DNA]</scope>
    <source>
        <strain evidence="9 10">NRRL 20693</strain>
    </source>
</reference>
<dbReference type="GO" id="GO:0046872">
    <property type="term" value="F:metal ion binding"/>
    <property type="evidence" value="ECO:0007669"/>
    <property type="project" value="UniProtKB-KW"/>
</dbReference>
<evidence type="ECO:0000256" key="7">
    <source>
        <dbReference type="SAM" id="Coils"/>
    </source>
</evidence>
<accession>A0A8H5WJE8</accession>
<evidence type="ECO:0000256" key="4">
    <source>
        <dbReference type="ARBA" id="ARBA00022741"/>
    </source>
</evidence>
<dbReference type="GO" id="GO:0004326">
    <property type="term" value="F:tetrahydrofolylpolyglutamate synthase activity"/>
    <property type="evidence" value="ECO:0007669"/>
    <property type="project" value="InterPro"/>
</dbReference>
<dbReference type="OrthoDB" id="5212574at2759"/>
<comment type="caution">
    <text evidence="9">The sequence shown here is derived from an EMBL/GenBank/DDBJ whole genome shotgun (WGS) entry which is preliminary data.</text>
</comment>
<comment type="similarity">
    <text evidence="1">Belongs to the folylpolyglutamate synthase family.</text>
</comment>
<evidence type="ECO:0000256" key="6">
    <source>
        <dbReference type="ARBA" id="ARBA00022842"/>
    </source>
</evidence>
<feature type="compositionally biased region" description="Basic residues" evidence="8">
    <location>
        <begin position="625"/>
        <end position="635"/>
    </location>
</feature>
<dbReference type="InterPro" id="IPR036565">
    <property type="entry name" value="Mur-like_cat_sf"/>
</dbReference>
<sequence length="995" mass="111150">MSSSQELKFVLSRINRVLVGKRKPGYRDIRLGLDRITRVVPDKQEWKGIHVAGTNGKGSICAFLAGMFKLAGLGYGSFTSPAFPERHNGVTINGLYVNPRMYEMEMKHVEEKWNSVASGWKYMHGEDPKGLSPFEAETATAFRVFNKMHVPYGIVEVGMGGATDATNAMKQKAVTVISKIGLDHQEYLGNTIENIAKVKAGIMQKGVPCIVDHTNIPSVIHVLRQHAREVGTDIILTWKGEPLLLTLDNQKWKLESYQVQNLLCAAMAFRHLFPLQEINFDKLLATDPFLPGRLETVHVEAPASGVESRDILVDGAHNMLGIEALAKHVNGRLRNPGQPVTWVMGMSSSKEKPFFKIIETLLQPHDNFAMVEFTQGPNDPQPAPANYGTEYAHKLLKAPEQVYDGEPDIASALSWACNKAGNGPVVVTGSLYLIRQLFGLKGVRRPREIGTRRPGRSQLYRYSQIARERNLTHEEAREFKQARRHHYLSPKRKRVFADVAKGGSIRPLRVSAETRELQSKAAFHKKQAEGYRQSIATIERDIQKDTARETTGSEKPVESIAARVEDLKAQATSHRAEYDDAMLQIRGRRAIPHFKYKTHRQIFGYTKPPKAPTRSPFAPRENSKSKSKSKRKPKLKPSVSWKDDAKNFSEEVAAAERQRAIEMREAENREVDRQSSDPFQSKLAANRKDVRGPEPKEQSEESMLQPDPQPSSHSVVLSDGTSHDQILMLSAVSQLLNPLILQLIAMPPTHLIIVCCHGVWLGGPTHGQHENEWLIADFQRGETSTFVQHIRAGVEALAQDRLNSVLVFTGGPTRKESRISEAAGYKNIAAGNNYWGLLEADDASDAVLLEERALDSYHNILFSLTLFYAKFKEWPSRITVVSHGFKKERLVNGHCAAIGFPLDRVLFVGIDPPGMAAASRGQDKDEALKGVGLALGEWNDDPHGRGESLAGKRAKRNPWAVRQRVFPGDDCDQGGLEIKMENENEVLDEKAMRPW</sequence>
<dbReference type="AlphaFoldDB" id="A0A8H5WJE8"/>
<dbReference type="PANTHER" id="PTHR28110">
    <property type="entry name" value="TRANSMEMBRANE PROTEIN"/>
    <property type="match status" value="1"/>
</dbReference>
<keyword evidence="7" id="KW-0175">Coiled coil</keyword>
<protein>
    <submittedName>
        <fullName evidence="9">Tetrahydrofolylpolyglutamate synthase</fullName>
    </submittedName>
</protein>